<protein>
    <submittedName>
        <fullName evidence="1">Uncharacterized protein</fullName>
    </submittedName>
</protein>
<sequence length="86" mass="10322">MFEIYYLYNCELNKEYRVQAEDYRRLHPARPARPASPRRPLMLRLGEYMVNTGNRIIDYITTQPIPDTEDRSPVYRNKTVKTQTLL</sequence>
<proteinExistence type="predicted"/>
<dbReference type="KEGG" id="deh:cbdbA564"/>
<evidence type="ECO:0000313" key="1">
    <source>
        <dbReference type="EMBL" id="CAI82748.1"/>
    </source>
</evidence>
<evidence type="ECO:0000313" key="2">
    <source>
        <dbReference type="Proteomes" id="UP000000433"/>
    </source>
</evidence>
<keyword evidence="2" id="KW-1185">Reference proteome</keyword>
<dbReference type="Proteomes" id="UP000000433">
    <property type="component" value="Chromosome"/>
</dbReference>
<reference evidence="1 2" key="1">
    <citation type="journal article" date="2005" name="Nat. Biotechnol.">
        <title>Genome sequence of the chlorinated compound-respiring bacterium Dehalococcoides species strain CBDB1.</title>
        <authorList>
            <person name="Kube M."/>
            <person name="Beck A."/>
            <person name="Zinder S.H."/>
            <person name="Kuhl H."/>
            <person name="Reinhardt R."/>
            <person name="Adrian L."/>
        </authorList>
    </citation>
    <scope>NUCLEOTIDE SEQUENCE [LARGE SCALE GENOMIC DNA]</scope>
    <source>
        <strain evidence="1 2">CBDB1</strain>
    </source>
</reference>
<gene>
    <name evidence="1" type="ordered locus">cbdbA564</name>
</gene>
<organism evidence="1 2">
    <name type="scientific">Dehalococcoides mccartyi (strain CBDB1)</name>
    <dbReference type="NCBI Taxonomy" id="255470"/>
    <lineage>
        <taxon>Bacteria</taxon>
        <taxon>Bacillati</taxon>
        <taxon>Chloroflexota</taxon>
        <taxon>Dehalococcoidia</taxon>
        <taxon>Dehalococcoidales</taxon>
        <taxon>Dehalococcoidaceae</taxon>
        <taxon>Dehalococcoides</taxon>
    </lineage>
</organism>
<dbReference type="AlphaFoldDB" id="A0A916KM16"/>
<accession>A0A916KM16</accession>
<name>A0A916KM16_DEHMC</name>
<dbReference type="EMBL" id="AJ965256">
    <property type="protein sequence ID" value="CAI82748.1"/>
    <property type="molecule type" value="Genomic_DNA"/>
</dbReference>